<dbReference type="GO" id="GO:0005886">
    <property type="term" value="C:plasma membrane"/>
    <property type="evidence" value="ECO:0007669"/>
    <property type="project" value="UniProtKB-SubCell"/>
</dbReference>
<evidence type="ECO:0000313" key="11">
    <source>
        <dbReference type="Proteomes" id="UP000434052"/>
    </source>
</evidence>
<proteinExistence type="inferred from homology"/>
<keyword evidence="3" id="KW-0813">Transport</keyword>
<evidence type="ECO:0000256" key="3">
    <source>
        <dbReference type="ARBA" id="ARBA00022448"/>
    </source>
</evidence>
<dbReference type="EMBL" id="QMIF01000005">
    <property type="protein sequence ID" value="TVM34136.1"/>
    <property type="molecule type" value="Genomic_DNA"/>
</dbReference>
<dbReference type="Pfam" id="PF07690">
    <property type="entry name" value="MFS_1"/>
    <property type="match status" value="1"/>
</dbReference>
<evidence type="ECO:0000256" key="1">
    <source>
        <dbReference type="ARBA" id="ARBA00004651"/>
    </source>
</evidence>
<evidence type="ECO:0000256" key="4">
    <source>
        <dbReference type="ARBA" id="ARBA00022475"/>
    </source>
</evidence>
<feature type="transmembrane region" description="Helical" evidence="8">
    <location>
        <begin position="158"/>
        <end position="180"/>
    </location>
</feature>
<sequence>MNSEQKQRNLAAAGQRAGHTHEVAAQPHSAVNAGALALPMACVITMIAVATVFMNQSIFVDIARSFALDAKEARFAFSIVSLSYSFAFFVVGPLADMFESRKLAAAGLGALAVLLLAAAQAQDYIWFLACMGLMGVGAAAVPASMFPYVARTASPRTAGIHIGAVVASATLGIVVGRAVLGASTDLVGWRGSYRLLSLVFILFSLGALYVLKESNRPVSRSTPDVRGLYAAMLRILVAPATASLLLTGFLLFFGFLGVITFLTYRLAAPPFSFSAAQVGYISLAGITAVIAPFSGGQARRLGAYGIIFPGLAVCIAAMQLLGWSQSVGPTVVGILLLFLGVYACQPLLFMLMGQRIPPQAMGCASSLYILCCIGGGSLASIVLGGVWEKHGWAGITLACSGSIVLALIMAVVSARSGRARCS</sequence>
<feature type="transmembrane region" description="Helical" evidence="8">
    <location>
        <begin position="103"/>
        <end position="119"/>
    </location>
</feature>
<feature type="transmembrane region" description="Helical" evidence="8">
    <location>
        <begin position="330"/>
        <end position="353"/>
    </location>
</feature>
<keyword evidence="6 8" id="KW-1133">Transmembrane helix</keyword>
<evidence type="ECO:0000256" key="5">
    <source>
        <dbReference type="ARBA" id="ARBA00022692"/>
    </source>
</evidence>
<keyword evidence="7 8" id="KW-0472">Membrane</keyword>
<protein>
    <recommendedName>
        <fullName evidence="9">Major facilitator superfamily (MFS) profile domain-containing protein</fullName>
    </recommendedName>
</protein>
<comment type="caution">
    <text evidence="10">The sequence shown here is derived from an EMBL/GenBank/DDBJ whole genome shotgun (WGS) entry which is preliminary data.</text>
</comment>
<dbReference type="InterPro" id="IPR011701">
    <property type="entry name" value="MFS"/>
</dbReference>
<feature type="transmembrane region" description="Helical" evidence="8">
    <location>
        <begin position="232"/>
        <end position="259"/>
    </location>
</feature>
<dbReference type="GO" id="GO:0022857">
    <property type="term" value="F:transmembrane transporter activity"/>
    <property type="evidence" value="ECO:0007669"/>
    <property type="project" value="InterPro"/>
</dbReference>
<evidence type="ECO:0000259" key="9">
    <source>
        <dbReference type="PROSITE" id="PS50850"/>
    </source>
</evidence>
<feature type="transmembrane region" description="Helical" evidence="8">
    <location>
        <begin position="125"/>
        <end position="146"/>
    </location>
</feature>
<keyword evidence="5 8" id="KW-0812">Transmembrane</keyword>
<feature type="transmembrane region" description="Helical" evidence="8">
    <location>
        <begin position="392"/>
        <end position="412"/>
    </location>
</feature>
<evidence type="ECO:0000313" key="10">
    <source>
        <dbReference type="EMBL" id="TVM34136.1"/>
    </source>
</evidence>
<gene>
    <name evidence="10" type="ORF">DQK91_09555</name>
</gene>
<dbReference type="OrthoDB" id="63984at2"/>
<dbReference type="InterPro" id="IPR036259">
    <property type="entry name" value="MFS_trans_sf"/>
</dbReference>
<comment type="similarity">
    <text evidence="2">Belongs to the major facilitator superfamily.</text>
</comment>
<organism evidence="10 11">
    <name type="scientific">Oceanidesulfovibrio marinus</name>
    <dbReference type="NCBI Taxonomy" id="370038"/>
    <lineage>
        <taxon>Bacteria</taxon>
        <taxon>Pseudomonadati</taxon>
        <taxon>Thermodesulfobacteriota</taxon>
        <taxon>Desulfovibrionia</taxon>
        <taxon>Desulfovibrionales</taxon>
        <taxon>Desulfovibrionaceae</taxon>
        <taxon>Oceanidesulfovibrio</taxon>
    </lineage>
</organism>
<evidence type="ECO:0000256" key="6">
    <source>
        <dbReference type="ARBA" id="ARBA00022989"/>
    </source>
</evidence>
<feature type="transmembrane region" description="Helical" evidence="8">
    <location>
        <begin position="271"/>
        <end position="291"/>
    </location>
</feature>
<dbReference type="PANTHER" id="PTHR43271">
    <property type="entry name" value="BLL2771 PROTEIN"/>
    <property type="match status" value="1"/>
</dbReference>
<dbReference type="PROSITE" id="PS50850">
    <property type="entry name" value="MFS"/>
    <property type="match status" value="1"/>
</dbReference>
<dbReference type="RefSeq" id="WP_144305134.1">
    <property type="nucleotide sequence ID" value="NZ_QMIF01000005.1"/>
</dbReference>
<evidence type="ECO:0000256" key="7">
    <source>
        <dbReference type="ARBA" id="ARBA00023136"/>
    </source>
</evidence>
<dbReference type="PANTHER" id="PTHR43271:SF2">
    <property type="entry name" value="BLL2771 PROTEIN"/>
    <property type="match status" value="1"/>
</dbReference>
<feature type="transmembrane region" description="Helical" evidence="8">
    <location>
        <begin position="35"/>
        <end position="53"/>
    </location>
</feature>
<dbReference type="SUPFAM" id="SSF103473">
    <property type="entry name" value="MFS general substrate transporter"/>
    <property type="match status" value="1"/>
</dbReference>
<dbReference type="InterPro" id="IPR020846">
    <property type="entry name" value="MFS_dom"/>
</dbReference>
<feature type="transmembrane region" description="Helical" evidence="8">
    <location>
        <begin position="365"/>
        <end position="386"/>
    </location>
</feature>
<dbReference type="Gene3D" id="1.20.1250.20">
    <property type="entry name" value="MFS general substrate transporter like domains"/>
    <property type="match status" value="1"/>
</dbReference>
<accession>A0A6P1ZI20</accession>
<feature type="transmembrane region" description="Helical" evidence="8">
    <location>
        <begin position="303"/>
        <end position="324"/>
    </location>
</feature>
<feature type="domain" description="Major facilitator superfamily (MFS) profile" evidence="9">
    <location>
        <begin position="34"/>
        <end position="418"/>
    </location>
</feature>
<dbReference type="AlphaFoldDB" id="A0A6P1ZI20"/>
<name>A0A6P1ZI20_9BACT</name>
<evidence type="ECO:0000256" key="8">
    <source>
        <dbReference type="SAM" id="Phobius"/>
    </source>
</evidence>
<comment type="subcellular location">
    <subcellularLocation>
        <location evidence="1">Cell membrane</location>
        <topology evidence="1">Multi-pass membrane protein</topology>
    </subcellularLocation>
</comment>
<dbReference type="Proteomes" id="UP000434052">
    <property type="component" value="Unassembled WGS sequence"/>
</dbReference>
<feature type="transmembrane region" description="Helical" evidence="8">
    <location>
        <begin position="192"/>
        <end position="211"/>
    </location>
</feature>
<feature type="transmembrane region" description="Helical" evidence="8">
    <location>
        <begin position="73"/>
        <end position="91"/>
    </location>
</feature>
<evidence type="ECO:0000256" key="2">
    <source>
        <dbReference type="ARBA" id="ARBA00008335"/>
    </source>
</evidence>
<reference evidence="10" key="1">
    <citation type="submission" date="2018-06" db="EMBL/GenBank/DDBJ databases">
        <title>Complete genome of Desulfovibrio marinus P48SEP.</title>
        <authorList>
            <person name="Crispim J.S."/>
            <person name="Vidigal P.M.P."/>
            <person name="Silva L.C.F."/>
            <person name="Araujo L.C."/>
            <person name="Laguardia C.N."/>
            <person name="Dias R.S."/>
            <person name="Sousa M.P."/>
            <person name="Paula S.O."/>
            <person name="Silva C."/>
        </authorList>
    </citation>
    <scope>NUCLEOTIDE SEQUENCE [LARGE SCALE GENOMIC DNA]</scope>
    <source>
        <strain evidence="10">P48SEP</strain>
    </source>
</reference>
<keyword evidence="4" id="KW-1003">Cell membrane</keyword>